<dbReference type="Pfam" id="PF07715">
    <property type="entry name" value="Plug"/>
    <property type="match status" value="1"/>
</dbReference>
<dbReference type="SUPFAM" id="SSF56935">
    <property type="entry name" value="Porins"/>
    <property type="match status" value="1"/>
</dbReference>
<evidence type="ECO:0000256" key="7">
    <source>
        <dbReference type="ARBA" id="ARBA00023237"/>
    </source>
</evidence>
<reference evidence="11 12" key="1">
    <citation type="submission" date="2019-09" db="EMBL/GenBank/DDBJ databases">
        <title>Genome sequence and assembly of Adhaeribacter sp.</title>
        <authorList>
            <person name="Chhetri G."/>
        </authorList>
    </citation>
    <scope>NUCLEOTIDE SEQUENCE [LARGE SCALE GENOMIC DNA]</scope>
    <source>
        <strain evidence="11 12">DK36</strain>
    </source>
</reference>
<keyword evidence="12" id="KW-1185">Reference proteome</keyword>
<evidence type="ECO:0000256" key="8">
    <source>
        <dbReference type="PROSITE-ProRule" id="PRU01360"/>
    </source>
</evidence>
<evidence type="ECO:0000256" key="5">
    <source>
        <dbReference type="ARBA" id="ARBA00022729"/>
    </source>
</evidence>
<evidence type="ECO:0000313" key="11">
    <source>
        <dbReference type="EMBL" id="KAA5548569.1"/>
    </source>
</evidence>
<keyword evidence="4 8" id="KW-0812">Transmembrane</keyword>
<dbReference type="EMBL" id="VWSF01000002">
    <property type="protein sequence ID" value="KAA5548569.1"/>
    <property type="molecule type" value="Genomic_DNA"/>
</dbReference>
<evidence type="ECO:0000259" key="9">
    <source>
        <dbReference type="Pfam" id="PF07715"/>
    </source>
</evidence>
<accession>A0A5M6DQQ0</accession>
<dbReference type="Gene3D" id="2.170.130.10">
    <property type="entry name" value="TonB-dependent receptor, plug domain"/>
    <property type="match status" value="1"/>
</dbReference>
<dbReference type="PANTHER" id="PTHR30069:SF29">
    <property type="entry name" value="HEMOGLOBIN AND HEMOGLOBIN-HAPTOGLOBIN-BINDING PROTEIN 1-RELATED"/>
    <property type="match status" value="1"/>
</dbReference>
<dbReference type="PANTHER" id="PTHR30069">
    <property type="entry name" value="TONB-DEPENDENT OUTER MEMBRANE RECEPTOR"/>
    <property type="match status" value="1"/>
</dbReference>
<dbReference type="RefSeq" id="WP_150086897.1">
    <property type="nucleotide sequence ID" value="NZ_VWSF01000002.1"/>
</dbReference>
<dbReference type="InterPro" id="IPR057601">
    <property type="entry name" value="Oar-like_b-barrel"/>
</dbReference>
<proteinExistence type="inferred from homology"/>
<dbReference type="SUPFAM" id="SSF49464">
    <property type="entry name" value="Carboxypeptidase regulatory domain-like"/>
    <property type="match status" value="1"/>
</dbReference>
<comment type="caution">
    <text evidence="11">The sequence shown here is derived from an EMBL/GenBank/DDBJ whole genome shotgun (WGS) entry which is preliminary data.</text>
</comment>
<gene>
    <name evidence="11" type="ORF">F0145_03360</name>
</gene>
<evidence type="ECO:0000259" key="10">
    <source>
        <dbReference type="Pfam" id="PF25183"/>
    </source>
</evidence>
<keyword evidence="6 8" id="KW-0472">Membrane</keyword>
<keyword evidence="11" id="KW-0675">Receptor</keyword>
<sequence>MKHKLLKAVFTFIFFQKICFGLAKEVAPTLPVNKLKLKPQSTLLLINEENNPLLTNIAVTTPAQQNKINISGTVKDAKTGEPIIGASVYAEPSKAGTITSRNGTFTLTVPAGKIKLTLTYVGYQKETRELTQTEDLTLHFQLQKASAQLSEVEIKGGRAANHNVASVQAGITNLNIITIKKIPAFMGEVDIIKGLKLLPGIGSVGEAATGFNVRGGSVDQNLVLLDDAPIFNTSHLFGFFSIFNPNAIRDLTLYRGGIPAQFGGRISSVLDVKQKEGDFQKFAVNGGIGLISGRLAIEGPIVKDKTSFIVAGRSSYSNWLLRKMPDVTLRNSQASFYDLSAKISHRFNDRNKLTLSAYRSRDSFGFSSDTLYNWQSTTASLKYTHTFTSKLVLDVTGVYSLYDFNVLNQEINNASAYNNGIVFKNIKADFSYATGKHQVNFGATGIDYKINPGKLNPNSEFSQVIPLHLQRENATENALYFNEEYEVSPRLTLMLGLRYAVFANYGTGEVYQYQPEVPKRERTITDTLYYNKGQIIKTYTALEPRFSLKFSLAENSSIKLGYNRSQQFIHLVSNTVAVSPTDFWKSSNTHLKPQIGDQVSLGFFRNFNQNTFELSLEGYYKKIQNMLDYKNGANLFLNKTIEADLLPGLGKAYGLETSLNKNTGRLTGWLSYTYARTLISVKGATPEETINNGAYYPATYDKPHTLNMVSNYELNKRFNLGANFTYSTGRPITAPLSHYVIGGYVVPAFGERNQFRIPDYHRLDISLTFLPNPDKKRKWESSWNFSVYNVYGRKNPYSVFFKQEYGSPPRAYQLAVVGVPLPSLTYDFKF</sequence>
<dbReference type="InterPro" id="IPR008969">
    <property type="entry name" value="CarboxyPept-like_regulatory"/>
</dbReference>
<keyword evidence="2 8" id="KW-0813">Transport</keyword>
<keyword evidence="7 8" id="KW-0998">Cell outer membrane</keyword>
<feature type="domain" description="TonB-dependent transporter Oar-like beta-barrel" evidence="10">
    <location>
        <begin position="461"/>
        <end position="589"/>
    </location>
</feature>
<dbReference type="InterPro" id="IPR037066">
    <property type="entry name" value="Plug_dom_sf"/>
</dbReference>
<name>A0A5M6DQQ0_9BACT</name>
<dbReference type="AlphaFoldDB" id="A0A5M6DQQ0"/>
<dbReference type="InterPro" id="IPR036942">
    <property type="entry name" value="Beta-barrel_TonB_sf"/>
</dbReference>
<dbReference type="GO" id="GO:0009279">
    <property type="term" value="C:cell outer membrane"/>
    <property type="evidence" value="ECO:0007669"/>
    <property type="project" value="UniProtKB-SubCell"/>
</dbReference>
<evidence type="ECO:0000313" key="12">
    <source>
        <dbReference type="Proteomes" id="UP000323426"/>
    </source>
</evidence>
<dbReference type="Gene3D" id="2.60.40.1120">
    <property type="entry name" value="Carboxypeptidase-like, regulatory domain"/>
    <property type="match status" value="1"/>
</dbReference>
<dbReference type="GO" id="GO:0044718">
    <property type="term" value="P:siderophore transmembrane transport"/>
    <property type="evidence" value="ECO:0007669"/>
    <property type="project" value="TreeGrafter"/>
</dbReference>
<dbReference type="PROSITE" id="PS52016">
    <property type="entry name" value="TONB_DEPENDENT_REC_3"/>
    <property type="match status" value="1"/>
</dbReference>
<protein>
    <submittedName>
        <fullName evidence="11">TonB-dependent receptor</fullName>
    </submittedName>
</protein>
<evidence type="ECO:0000256" key="4">
    <source>
        <dbReference type="ARBA" id="ARBA00022692"/>
    </source>
</evidence>
<feature type="domain" description="TonB-dependent receptor plug" evidence="9">
    <location>
        <begin position="175"/>
        <end position="265"/>
    </location>
</feature>
<evidence type="ECO:0000256" key="1">
    <source>
        <dbReference type="ARBA" id="ARBA00004571"/>
    </source>
</evidence>
<comment type="similarity">
    <text evidence="8">Belongs to the TonB-dependent receptor family.</text>
</comment>
<dbReference type="InterPro" id="IPR039426">
    <property type="entry name" value="TonB-dep_rcpt-like"/>
</dbReference>
<evidence type="ECO:0000256" key="2">
    <source>
        <dbReference type="ARBA" id="ARBA00022448"/>
    </source>
</evidence>
<keyword evidence="3 8" id="KW-1134">Transmembrane beta strand</keyword>
<dbReference type="Gene3D" id="2.40.170.20">
    <property type="entry name" value="TonB-dependent receptor, beta-barrel domain"/>
    <property type="match status" value="1"/>
</dbReference>
<evidence type="ECO:0000256" key="6">
    <source>
        <dbReference type="ARBA" id="ARBA00023136"/>
    </source>
</evidence>
<organism evidence="11 12">
    <name type="scientific">Adhaeribacter rhizoryzae</name>
    <dbReference type="NCBI Taxonomy" id="2607907"/>
    <lineage>
        <taxon>Bacteria</taxon>
        <taxon>Pseudomonadati</taxon>
        <taxon>Bacteroidota</taxon>
        <taxon>Cytophagia</taxon>
        <taxon>Cytophagales</taxon>
        <taxon>Hymenobacteraceae</taxon>
        <taxon>Adhaeribacter</taxon>
    </lineage>
</organism>
<keyword evidence="5" id="KW-0732">Signal</keyword>
<dbReference type="Pfam" id="PF13715">
    <property type="entry name" value="CarbopepD_reg_2"/>
    <property type="match status" value="1"/>
</dbReference>
<dbReference type="Proteomes" id="UP000323426">
    <property type="component" value="Unassembled WGS sequence"/>
</dbReference>
<dbReference type="GO" id="GO:0015344">
    <property type="term" value="F:siderophore uptake transmembrane transporter activity"/>
    <property type="evidence" value="ECO:0007669"/>
    <property type="project" value="TreeGrafter"/>
</dbReference>
<evidence type="ECO:0000256" key="3">
    <source>
        <dbReference type="ARBA" id="ARBA00022452"/>
    </source>
</evidence>
<dbReference type="Pfam" id="PF25183">
    <property type="entry name" value="OMP_b-brl_4"/>
    <property type="match status" value="1"/>
</dbReference>
<comment type="subcellular location">
    <subcellularLocation>
        <location evidence="1 8">Cell outer membrane</location>
        <topology evidence="1 8">Multi-pass membrane protein</topology>
    </subcellularLocation>
</comment>
<dbReference type="InterPro" id="IPR012910">
    <property type="entry name" value="Plug_dom"/>
</dbReference>